<evidence type="ECO:0000256" key="2">
    <source>
        <dbReference type="ARBA" id="ARBA00009347"/>
    </source>
</evidence>
<dbReference type="eggNOG" id="COG1960">
    <property type="taxonomic scope" value="Bacteria"/>
</dbReference>
<keyword evidence="5" id="KW-0560">Oxidoreductase</keyword>
<proteinExistence type="inferred from homology"/>
<sequence length="379" mass="40975">MSSGSAIQQLAGREAFRSFAERYIVHEADRWDSEEAIPQSIIQQMGAEGYLGAVISKEFGGLELDMKSLGALSEEMGRACSSVRSLLTVHGMASIAVERFGTAEQRQKWLPLLASGQTIGAFGLSEAGAGTDTKAITTTATITEEGYVLEGGKKWITFGQIADLFLIFAKLDGEPTAFLVPRTTPGLSIDHLKGIFGTTASMIAELRMENCLIPHEAILGSKGLGVPYIAMSCLDYGRYTIAWGCVGILQACLDACLSYTSKRETFGTLLKNQQLIQKMITEMTVNTKAARLLCEDAGRLKDEGDSQGLLATWAAKYFASISATKAANEAVQIHGANGCSRDYPVQRYLRDAKVMEIIEGTTQMHELVISSDAYSLSDF</sequence>
<comment type="similarity">
    <text evidence="2 5">Belongs to the acyl-CoA dehydrogenase family.</text>
</comment>
<dbReference type="InterPro" id="IPR036250">
    <property type="entry name" value="AcylCo_DH-like_C"/>
</dbReference>
<dbReference type="InterPro" id="IPR046373">
    <property type="entry name" value="Acyl-CoA_Oxase/DH_mid-dom_sf"/>
</dbReference>
<dbReference type="Pfam" id="PF02771">
    <property type="entry name" value="Acyl-CoA_dh_N"/>
    <property type="match status" value="1"/>
</dbReference>
<keyword evidence="4 5" id="KW-0274">FAD</keyword>
<dbReference type="Gene3D" id="1.20.140.10">
    <property type="entry name" value="Butyryl-CoA Dehydrogenase, subunit A, domain 3"/>
    <property type="match status" value="1"/>
</dbReference>
<comment type="cofactor">
    <cofactor evidence="1 5">
        <name>FAD</name>
        <dbReference type="ChEBI" id="CHEBI:57692"/>
    </cofactor>
</comment>
<dbReference type="InterPro" id="IPR009100">
    <property type="entry name" value="AcylCoA_DH/oxidase_NM_dom_sf"/>
</dbReference>
<dbReference type="Pfam" id="PF00441">
    <property type="entry name" value="Acyl-CoA_dh_1"/>
    <property type="match status" value="1"/>
</dbReference>
<dbReference type="InterPro" id="IPR037069">
    <property type="entry name" value="AcylCoA_DH/ox_N_sf"/>
</dbReference>
<evidence type="ECO:0000256" key="1">
    <source>
        <dbReference type="ARBA" id="ARBA00001974"/>
    </source>
</evidence>
<dbReference type="GO" id="GO:0050660">
    <property type="term" value="F:flavin adenine dinucleotide binding"/>
    <property type="evidence" value="ECO:0007669"/>
    <property type="project" value="InterPro"/>
</dbReference>
<evidence type="ECO:0000313" key="10">
    <source>
        <dbReference type="Proteomes" id="UP000019364"/>
    </source>
</evidence>
<dbReference type="SUPFAM" id="SSF56645">
    <property type="entry name" value="Acyl-CoA dehydrogenase NM domain-like"/>
    <property type="match status" value="1"/>
</dbReference>
<organism evidence="9 10">
    <name type="scientific">Paenibacillus pini JCM 16418</name>
    <dbReference type="NCBI Taxonomy" id="1236976"/>
    <lineage>
        <taxon>Bacteria</taxon>
        <taxon>Bacillati</taxon>
        <taxon>Bacillota</taxon>
        <taxon>Bacilli</taxon>
        <taxon>Bacillales</taxon>
        <taxon>Paenibacillaceae</taxon>
        <taxon>Paenibacillus</taxon>
    </lineage>
</organism>
<dbReference type="InterPro" id="IPR009075">
    <property type="entry name" value="AcylCo_DH/oxidase_C"/>
</dbReference>
<dbReference type="OrthoDB" id="9802447at2"/>
<reference evidence="9 10" key="1">
    <citation type="journal article" date="2014" name="Genome Announc.">
        <title>Draft Genome Sequence of Paenibacillus pini JCM 16418T, Isolated from the Rhizosphere of Pine Tree.</title>
        <authorList>
            <person name="Yuki M."/>
            <person name="Oshima K."/>
            <person name="Suda W."/>
            <person name="Oshida Y."/>
            <person name="Kitamura K."/>
            <person name="Iida Y."/>
            <person name="Hattori M."/>
            <person name="Ohkuma M."/>
        </authorList>
    </citation>
    <scope>NUCLEOTIDE SEQUENCE [LARGE SCALE GENOMIC DNA]</scope>
    <source>
        <strain evidence="9 10">JCM 16418</strain>
    </source>
</reference>
<name>W7YD24_9BACL</name>
<dbReference type="Gene3D" id="2.40.110.10">
    <property type="entry name" value="Butyryl-CoA Dehydrogenase, subunit A, domain 2"/>
    <property type="match status" value="1"/>
</dbReference>
<comment type="caution">
    <text evidence="9">The sequence shown here is derived from an EMBL/GenBank/DDBJ whole genome shotgun (WGS) entry which is preliminary data.</text>
</comment>
<dbReference type="EMBL" id="BAVZ01000001">
    <property type="protein sequence ID" value="GAF06367.1"/>
    <property type="molecule type" value="Genomic_DNA"/>
</dbReference>
<evidence type="ECO:0000256" key="4">
    <source>
        <dbReference type="ARBA" id="ARBA00022827"/>
    </source>
</evidence>
<evidence type="ECO:0000256" key="3">
    <source>
        <dbReference type="ARBA" id="ARBA00022630"/>
    </source>
</evidence>
<dbReference type="SUPFAM" id="SSF47203">
    <property type="entry name" value="Acyl-CoA dehydrogenase C-terminal domain-like"/>
    <property type="match status" value="1"/>
</dbReference>
<evidence type="ECO:0000259" key="8">
    <source>
        <dbReference type="Pfam" id="PF02771"/>
    </source>
</evidence>
<dbReference type="PROSITE" id="PS00072">
    <property type="entry name" value="ACYL_COA_DH_1"/>
    <property type="match status" value="1"/>
</dbReference>
<dbReference type="GO" id="GO:0003995">
    <property type="term" value="F:acyl-CoA dehydrogenase activity"/>
    <property type="evidence" value="ECO:0007669"/>
    <property type="project" value="InterPro"/>
</dbReference>
<dbReference type="STRING" id="1236976.JCM16418_320"/>
<dbReference type="PANTHER" id="PTHR43884:SF12">
    <property type="entry name" value="ISOVALERYL-COA DEHYDROGENASE, MITOCHONDRIAL-RELATED"/>
    <property type="match status" value="1"/>
</dbReference>
<dbReference type="InterPro" id="IPR006089">
    <property type="entry name" value="Acyl-CoA_DH_CS"/>
</dbReference>
<protein>
    <submittedName>
        <fullName evidence="9">Butyryl-CoA dehydrogenase</fullName>
    </submittedName>
</protein>
<dbReference type="Pfam" id="PF02770">
    <property type="entry name" value="Acyl-CoA_dh_M"/>
    <property type="match status" value="1"/>
</dbReference>
<keyword evidence="10" id="KW-1185">Reference proteome</keyword>
<evidence type="ECO:0000256" key="5">
    <source>
        <dbReference type="RuleBase" id="RU362125"/>
    </source>
</evidence>
<evidence type="ECO:0000313" key="9">
    <source>
        <dbReference type="EMBL" id="GAF06367.1"/>
    </source>
</evidence>
<dbReference type="Proteomes" id="UP000019364">
    <property type="component" value="Unassembled WGS sequence"/>
</dbReference>
<feature type="domain" description="Acyl-CoA dehydrogenase/oxidase N-terminal" evidence="8">
    <location>
        <begin position="9"/>
        <end position="117"/>
    </location>
</feature>
<evidence type="ECO:0000259" key="7">
    <source>
        <dbReference type="Pfam" id="PF02770"/>
    </source>
</evidence>
<dbReference type="FunFam" id="1.20.140.10:FF:000004">
    <property type="entry name" value="Acyl-CoA dehydrogenase FadE25"/>
    <property type="match status" value="1"/>
</dbReference>
<dbReference type="InterPro" id="IPR006091">
    <property type="entry name" value="Acyl-CoA_Oxase/DH_mid-dom"/>
</dbReference>
<evidence type="ECO:0000259" key="6">
    <source>
        <dbReference type="Pfam" id="PF00441"/>
    </source>
</evidence>
<dbReference type="RefSeq" id="WP_036645415.1">
    <property type="nucleotide sequence ID" value="NZ_BAVZ01000001.1"/>
</dbReference>
<feature type="domain" description="Acyl-CoA oxidase/dehydrogenase middle" evidence="7">
    <location>
        <begin position="121"/>
        <end position="211"/>
    </location>
</feature>
<accession>W7YD24</accession>
<dbReference type="PANTHER" id="PTHR43884">
    <property type="entry name" value="ACYL-COA DEHYDROGENASE"/>
    <property type="match status" value="1"/>
</dbReference>
<dbReference type="AlphaFoldDB" id="W7YD24"/>
<feature type="domain" description="Acyl-CoA dehydrogenase/oxidase C-terminal" evidence="6">
    <location>
        <begin position="229"/>
        <end position="370"/>
    </location>
</feature>
<dbReference type="Gene3D" id="1.10.540.10">
    <property type="entry name" value="Acyl-CoA dehydrogenase/oxidase, N-terminal domain"/>
    <property type="match status" value="1"/>
</dbReference>
<dbReference type="InterPro" id="IPR013786">
    <property type="entry name" value="AcylCoA_DH/ox_N"/>
</dbReference>
<dbReference type="PIRSF" id="PIRSF016578">
    <property type="entry name" value="HsaA"/>
    <property type="match status" value="1"/>
</dbReference>
<keyword evidence="3 5" id="KW-0285">Flavoprotein</keyword>
<gene>
    <name evidence="9" type="ORF">JCM16418_320</name>
</gene>